<keyword evidence="1" id="KW-1133">Transmembrane helix</keyword>
<name>A0AAW7QXE8_9GAMM</name>
<keyword evidence="1" id="KW-0812">Transmembrane</keyword>
<comment type="caution">
    <text evidence="2">The sequence shown here is derived from an EMBL/GenBank/DDBJ whole genome shotgun (WGS) entry which is preliminary data.</text>
</comment>
<dbReference type="RefSeq" id="WP_301773843.1">
    <property type="nucleotide sequence ID" value="NZ_JAGGJB010000001.1"/>
</dbReference>
<organism evidence="2 3">
    <name type="scientific">Pseudidiomarina terrestris</name>
    <dbReference type="NCBI Taxonomy" id="2820060"/>
    <lineage>
        <taxon>Bacteria</taxon>
        <taxon>Pseudomonadati</taxon>
        <taxon>Pseudomonadota</taxon>
        <taxon>Gammaproteobacteria</taxon>
        <taxon>Alteromonadales</taxon>
        <taxon>Idiomarinaceae</taxon>
        <taxon>Pseudidiomarina</taxon>
    </lineage>
</organism>
<sequence>MSKKKLVLINFIIWPVALVLIFFNSYAVRIYYQLINGDAFLLNNIEYTVSSSAFIIGPTDSGNIGLGYVQNNELASLYLQSGSLGEIDELENIFSSDLKAINKDGCKFLLNNTNSNLPYLSWAKGNLSIYFTITDNPEFDVDLGKLCNVVIQ</sequence>
<reference evidence="2 3" key="1">
    <citation type="submission" date="2021-03" db="EMBL/GenBank/DDBJ databases">
        <title>Pseudidiomarina terrestris, a new bacterium isolated from saline soil.</title>
        <authorList>
            <person name="Galisteo C."/>
            <person name="De La Haba R."/>
            <person name="Sanchez-Porro C."/>
            <person name="Ventosa A."/>
        </authorList>
    </citation>
    <scope>NUCLEOTIDE SEQUENCE [LARGE SCALE GENOMIC DNA]</scope>
    <source>
        <strain evidence="2 3">1APP75-32.1</strain>
    </source>
</reference>
<proteinExistence type="predicted"/>
<protein>
    <submittedName>
        <fullName evidence="2">Uncharacterized protein</fullName>
    </submittedName>
</protein>
<dbReference type="AlphaFoldDB" id="A0AAW7QXE8"/>
<evidence type="ECO:0000256" key="1">
    <source>
        <dbReference type="SAM" id="Phobius"/>
    </source>
</evidence>
<evidence type="ECO:0000313" key="3">
    <source>
        <dbReference type="Proteomes" id="UP001169492"/>
    </source>
</evidence>
<dbReference type="EMBL" id="JAGGJB010000001">
    <property type="protein sequence ID" value="MDN7123510.1"/>
    <property type="molecule type" value="Genomic_DNA"/>
</dbReference>
<evidence type="ECO:0000313" key="2">
    <source>
        <dbReference type="EMBL" id="MDN7123510.1"/>
    </source>
</evidence>
<keyword evidence="1" id="KW-0472">Membrane</keyword>
<dbReference type="Proteomes" id="UP001169492">
    <property type="component" value="Unassembled WGS sequence"/>
</dbReference>
<feature type="transmembrane region" description="Helical" evidence="1">
    <location>
        <begin position="7"/>
        <end position="27"/>
    </location>
</feature>
<gene>
    <name evidence="2" type="ORF">J6I90_01315</name>
</gene>
<accession>A0AAW7QXE8</accession>